<dbReference type="InterPro" id="IPR012462">
    <property type="entry name" value="UFSP1/2_DUB_cat"/>
</dbReference>
<dbReference type="Proteomes" id="UP000018936">
    <property type="component" value="Unassembled WGS sequence"/>
</dbReference>
<feature type="non-terminal residue" evidence="5">
    <location>
        <position position="1"/>
    </location>
</feature>
<keyword evidence="6" id="KW-1185">Reference proteome</keyword>
<evidence type="ECO:0000313" key="5">
    <source>
        <dbReference type="EMBL" id="ETE61156.1"/>
    </source>
</evidence>
<gene>
    <name evidence="5" type="primary">Ufsp1</name>
    <name evidence="5" type="ORF">L345_13095</name>
</gene>
<keyword evidence="2" id="KW-0378">Hydrolase</keyword>
<dbReference type="PANTHER" id="PTHR48153:SF3">
    <property type="entry name" value="INACTIVE UFM1-SPECIFIC PROTEASE 1"/>
    <property type="match status" value="1"/>
</dbReference>
<dbReference type="Pfam" id="PF07910">
    <property type="entry name" value="Peptidase_C78"/>
    <property type="match status" value="1"/>
</dbReference>
<dbReference type="AlphaFoldDB" id="V8NGS6"/>
<organism evidence="5 6">
    <name type="scientific">Ophiophagus hannah</name>
    <name type="common">King cobra</name>
    <name type="synonym">Naja hannah</name>
    <dbReference type="NCBI Taxonomy" id="8665"/>
    <lineage>
        <taxon>Eukaryota</taxon>
        <taxon>Metazoa</taxon>
        <taxon>Chordata</taxon>
        <taxon>Craniata</taxon>
        <taxon>Vertebrata</taxon>
        <taxon>Euteleostomi</taxon>
        <taxon>Lepidosauria</taxon>
        <taxon>Squamata</taxon>
        <taxon>Bifurcata</taxon>
        <taxon>Unidentata</taxon>
        <taxon>Episquamata</taxon>
        <taxon>Toxicofera</taxon>
        <taxon>Serpentes</taxon>
        <taxon>Colubroidea</taxon>
        <taxon>Elapidae</taxon>
        <taxon>Elapinae</taxon>
        <taxon>Ophiophagus</taxon>
    </lineage>
</organism>
<dbReference type="MEROPS" id="C78.001"/>
<evidence type="ECO:0000256" key="3">
    <source>
        <dbReference type="SAM" id="MobiDB-lite"/>
    </source>
</evidence>
<feature type="domain" description="UFSP1/2/DUB catalytic" evidence="4">
    <location>
        <begin position="184"/>
        <end position="380"/>
    </location>
</feature>
<feature type="compositionally biased region" description="Basic and acidic residues" evidence="3">
    <location>
        <begin position="15"/>
        <end position="25"/>
    </location>
</feature>
<comment type="caution">
    <text evidence="5">The sequence shown here is derived from an EMBL/GenBank/DDBJ whole genome shotgun (WGS) entry which is preliminary data.</text>
</comment>
<dbReference type="Gene3D" id="3.90.70.130">
    <property type="match status" value="1"/>
</dbReference>
<evidence type="ECO:0000256" key="2">
    <source>
        <dbReference type="ARBA" id="ARBA00022801"/>
    </source>
</evidence>
<reference evidence="5 6" key="1">
    <citation type="journal article" date="2013" name="Proc. Natl. Acad. Sci. U.S.A.">
        <title>The king cobra genome reveals dynamic gene evolution and adaptation in the snake venom system.</title>
        <authorList>
            <person name="Vonk F.J."/>
            <person name="Casewell N.R."/>
            <person name="Henkel C.V."/>
            <person name="Heimberg A.M."/>
            <person name="Jansen H.J."/>
            <person name="McCleary R.J."/>
            <person name="Kerkkamp H.M."/>
            <person name="Vos R.A."/>
            <person name="Guerreiro I."/>
            <person name="Calvete J.J."/>
            <person name="Wuster W."/>
            <person name="Woods A.E."/>
            <person name="Logan J.M."/>
            <person name="Harrison R.A."/>
            <person name="Castoe T.A."/>
            <person name="de Koning A.P."/>
            <person name="Pollock D.D."/>
            <person name="Yandell M."/>
            <person name="Calderon D."/>
            <person name="Renjifo C."/>
            <person name="Currier R.B."/>
            <person name="Salgado D."/>
            <person name="Pla D."/>
            <person name="Sanz L."/>
            <person name="Hyder A.S."/>
            <person name="Ribeiro J.M."/>
            <person name="Arntzen J.W."/>
            <person name="van den Thillart G.E."/>
            <person name="Boetzer M."/>
            <person name="Pirovano W."/>
            <person name="Dirks R.P."/>
            <person name="Spaink H.P."/>
            <person name="Duboule D."/>
            <person name="McGlinn E."/>
            <person name="Kini R.M."/>
            <person name="Richardson M.K."/>
        </authorList>
    </citation>
    <scope>NUCLEOTIDE SEQUENCE</scope>
    <source>
        <tissue evidence="5">Blood</tissue>
    </source>
</reference>
<evidence type="ECO:0000313" key="6">
    <source>
        <dbReference type="Proteomes" id="UP000018936"/>
    </source>
</evidence>
<accession>V8NGS6</accession>
<evidence type="ECO:0000256" key="1">
    <source>
        <dbReference type="ARBA" id="ARBA00008552"/>
    </source>
</evidence>
<name>V8NGS6_OPHHA</name>
<comment type="similarity">
    <text evidence="1">Belongs to the peptidase C78 family.</text>
</comment>
<dbReference type="PANTHER" id="PTHR48153">
    <property type="entry name" value="UFM1-SPECIFIC PROTEASE 2"/>
    <property type="match status" value="1"/>
</dbReference>
<sequence length="427" mass="47087">MQGSLDGCLQVVSESESKEKDETADRKWECGSIGSTGVGWLTGKERALIPFISCRWEHKCLKREPAHTASCWEQIVAEKRQGSFQVCSWHQNWAPVTPRYYKQGPNKTRIKFRFKINPHPASVQASLLKQPGLELQGQVMLAEVLGTIVFVSQGCPCCPASGMALLSTVHLGLSPPSCPHRLALVTRPYCYYHYGCDGVDDRGWGCGYRTLQTMCSWLAATMWSWLAAVGAKEAGPCHPVPSLKEIQDSLVEMGDKPASFAGSQDWIGTVEAALCMDRFYGVPGKLLHIRMGRDLGGELETLYAHFQGGGGPGMMGGGRDHASKGLLGVCSGPEEHYLLVLDPHFYGRAGSLSRQEAQVQGWVSWRALGSFEETSFYNLCLPQFRAKVSELPQDLKDKNFFASCRELQFLGWLLSLKGGTIILQPYS</sequence>
<keyword evidence="5" id="KW-0645">Protease</keyword>
<evidence type="ECO:0000259" key="4">
    <source>
        <dbReference type="Pfam" id="PF07910"/>
    </source>
</evidence>
<dbReference type="OrthoDB" id="417506at2759"/>
<dbReference type="EMBL" id="AZIM01004133">
    <property type="protein sequence ID" value="ETE61156.1"/>
    <property type="molecule type" value="Genomic_DNA"/>
</dbReference>
<proteinExistence type="inferred from homology"/>
<feature type="region of interest" description="Disordered" evidence="3">
    <location>
        <begin position="1"/>
        <end position="25"/>
    </location>
</feature>
<dbReference type="GO" id="GO:0006508">
    <property type="term" value="P:proteolysis"/>
    <property type="evidence" value="ECO:0007669"/>
    <property type="project" value="UniProtKB-KW"/>
</dbReference>
<dbReference type="GO" id="GO:0071567">
    <property type="term" value="F:deUFMylase activity"/>
    <property type="evidence" value="ECO:0007669"/>
    <property type="project" value="TreeGrafter"/>
</dbReference>
<protein>
    <submittedName>
        <fullName evidence="5">Ufm1-specific protease 1</fullName>
    </submittedName>
</protein>